<feature type="compositionally biased region" description="Low complexity" evidence="1">
    <location>
        <begin position="156"/>
        <end position="176"/>
    </location>
</feature>
<protein>
    <submittedName>
        <fullName evidence="2">Uncharacterized protein</fullName>
    </submittedName>
</protein>
<evidence type="ECO:0000256" key="1">
    <source>
        <dbReference type="SAM" id="MobiDB-lite"/>
    </source>
</evidence>
<reference evidence="2 3" key="1">
    <citation type="journal article" date="2020" name="Genomics">
        <title>Complete, high-quality genomes from long-read metagenomic sequencing of two wolf lichen thalli reveals enigmatic genome architecture.</title>
        <authorList>
            <person name="McKenzie S.K."/>
            <person name="Walston R.F."/>
            <person name="Allen J.L."/>
        </authorList>
    </citation>
    <scope>NUCLEOTIDE SEQUENCE [LARGE SCALE GENOMIC DNA]</scope>
    <source>
        <strain evidence="2">WasteWater2</strain>
    </source>
</reference>
<keyword evidence="3" id="KW-1185">Reference proteome</keyword>
<dbReference type="Proteomes" id="UP000578531">
    <property type="component" value="Unassembled WGS sequence"/>
</dbReference>
<sequence length="182" mass="20651">MFMRWLTLLRKNKCEDIDEKTVKSIELLLIQKKLIAIREAPGNTSILPTSDQALANLRAEISRGRCKNYHSYYDRQIGDVGERMGLTRKMSTTAWKNLRDRLHPNQPTKDAKGKTIQYWCLGDICPDEYVIPGDWDVLGNLPPRKRQKLKEETVKKSTPLTKTTTPLAASATPTSLPKDAAV</sequence>
<feature type="region of interest" description="Disordered" evidence="1">
    <location>
        <begin position="148"/>
        <end position="182"/>
    </location>
</feature>
<dbReference type="RefSeq" id="XP_037165984.1">
    <property type="nucleotide sequence ID" value="XM_037306860.1"/>
</dbReference>
<dbReference type="GeneID" id="59286606"/>
<evidence type="ECO:0000313" key="2">
    <source>
        <dbReference type="EMBL" id="KAF6236651.1"/>
    </source>
</evidence>
<dbReference type="AlphaFoldDB" id="A0A8H6L5U5"/>
<proteinExistence type="predicted"/>
<name>A0A8H6L5U5_9LECA</name>
<gene>
    <name evidence="2" type="ORF">HO173_004942</name>
</gene>
<dbReference type="EMBL" id="JACCJC010000017">
    <property type="protein sequence ID" value="KAF6236651.1"/>
    <property type="molecule type" value="Genomic_DNA"/>
</dbReference>
<organism evidence="2 3">
    <name type="scientific">Letharia columbiana</name>
    <dbReference type="NCBI Taxonomy" id="112416"/>
    <lineage>
        <taxon>Eukaryota</taxon>
        <taxon>Fungi</taxon>
        <taxon>Dikarya</taxon>
        <taxon>Ascomycota</taxon>
        <taxon>Pezizomycotina</taxon>
        <taxon>Lecanoromycetes</taxon>
        <taxon>OSLEUM clade</taxon>
        <taxon>Lecanoromycetidae</taxon>
        <taxon>Lecanorales</taxon>
        <taxon>Lecanorineae</taxon>
        <taxon>Parmeliaceae</taxon>
        <taxon>Letharia</taxon>
    </lineage>
</organism>
<accession>A0A8H6L5U5</accession>
<comment type="caution">
    <text evidence="2">The sequence shown here is derived from an EMBL/GenBank/DDBJ whole genome shotgun (WGS) entry which is preliminary data.</text>
</comment>
<evidence type="ECO:0000313" key="3">
    <source>
        <dbReference type="Proteomes" id="UP000578531"/>
    </source>
</evidence>